<dbReference type="PROSITE" id="PS00211">
    <property type="entry name" value="ABC_TRANSPORTER_1"/>
    <property type="match status" value="1"/>
</dbReference>
<dbReference type="InterPro" id="IPR003593">
    <property type="entry name" value="AAA+_ATPase"/>
</dbReference>
<organism evidence="7">
    <name type="scientific">Chelativorans sp. (strain BNC1)</name>
    <dbReference type="NCBI Taxonomy" id="266779"/>
    <lineage>
        <taxon>Bacteria</taxon>
        <taxon>Pseudomonadati</taxon>
        <taxon>Pseudomonadota</taxon>
        <taxon>Alphaproteobacteria</taxon>
        <taxon>Hyphomicrobiales</taxon>
        <taxon>Phyllobacteriaceae</taxon>
        <taxon>Chelativorans</taxon>
    </lineage>
</organism>
<dbReference type="Gene3D" id="3.40.50.300">
    <property type="entry name" value="P-loop containing nucleotide triphosphate hydrolases"/>
    <property type="match status" value="1"/>
</dbReference>
<dbReference type="GO" id="GO:0016887">
    <property type="term" value="F:ATP hydrolysis activity"/>
    <property type="evidence" value="ECO:0007669"/>
    <property type="project" value="InterPro"/>
</dbReference>
<dbReference type="PANTHER" id="PTHR43820">
    <property type="entry name" value="HIGH-AFFINITY BRANCHED-CHAIN AMINO ACID TRANSPORT ATP-BINDING PROTEIN LIVF"/>
    <property type="match status" value="1"/>
</dbReference>
<dbReference type="InterPro" id="IPR003439">
    <property type="entry name" value="ABC_transporter-like_ATP-bd"/>
</dbReference>
<dbReference type="GO" id="GO:0015807">
    <property type="term" value="P:L-amino acid transport"/>
    <property type="evidence" value="ECO:0007669"/>
    <property type="project" value="TreeGrafter"/>
</dbReference>
<dbReference type="EMBL" id="CP000390">
    <property type="protein sequence ID" value="ABG63879.1"/>
    <property type="molecule type" value="Genomic_DNA"/>
</dbReference>
<gene>
    <name evidence="7" type="ordered locus">Meso_2495</name>
</gene>
<protein>
    <submittedName>
        <fullName evidence="7">Amino acid/amide ABC transporter ATP-binding protein 2, HAAT family</fullName>
    </submittedName>
</protein>
<comment type="similarity">
    <text evidence="1">Belongs to the ABC transporter superfamily.</text>
</comment>
<dbReference type="SMART" id="SM00382">
    <property type="entry name" value="AAA"/>
    <property type="match status" value="1"/>
</dbReference>
<reference evidence="7" key="1">
    <citation type="submission" date="2006-06" db="EMBL/GenBank/DDBJ databases">
        <title>Complete sequence of chromosome of Chelativorans sp. BNC1.</title>
        <authorList>
            <consortium name="US DOE Joint Genome Institute"/>
            <person name="Copeland A."/>
            <person name="Lucas S."/>
            <person name="Lapidus A."/>
            <person name="Barry K."/>
            <person name="Detter J.C."/>
            <person name="Glavina del Rio T."/>
            <person name="Hammon N."/>
            <person name="Israni S."/>
            <person name="Dalin E."/>
            <person name="Tice H."/>
            <person name="Pitluck S."/>
            <person name="Chertkov O."/>
            <person name="Brettin T."/>
            <person name="Bruce D."/>
            <person name="Han C."/>
            <person name="Tapia R."/>
            <person name="Gilna P."/>
            <person name="Schmutz J."/>
            <person name="Larimer F."/>
            <person name="Land M."/>
            <person name="Hauser L."/>
            <person name="Kyrpides N."/>
            <person name="Mikhailova N."/>
            <person name="Richardson P."/>
        </authorList>
    </citation>
    <scope>NUCLEOTIDE SEQUENCE</scope>
    <source>
        <strain evidence="7">BNC1</strain>
    </source>
</reference>
<dbReference type="GO" id="GO:0005524">
    <property type="term" value="F:ATP binding"/>
    <property type="evidence" value="ECO:0007669"/>
    <property type="project" value="UniProtKB-KW"/>
</dbReference>
<feature type="domain" description="ABC transporter" evidence="6">
    <location>
        <begin position="2"/>
        <end position="235"/>
    </location>
</feature>
<evidence type="ECO:0000259" key="6">
    <source>
        <dbReference type="PROSITE" id="PS50893"/>
    </source>
</evidence>
<evidence type="ECO:0000256" key="2">
    <source>
        <dbReference type="ARBA" id="ARBA00022448"/>
    </source>
</evidence>
<evidence type="ECO:0000256" key="5">
    <source>
        <dbReference type="ARBA" id="ARBA00022970"/>
    </source>
</evidence>
<keyword evidence="2" id="KW-0813">Transport</keyword>
<keyword evidence="4 7" id="KW-0067">ATP-binding</keyword>
<evidence type="ECO:0000256" key="1">
    <source>
        <dbReference type="ARBA" id="ARBA00005417"/>
    </source>
</evidence>
<dbReference type="GO" id="GO:0015658">
    <property type="term" value="F:branched-chain amino acid transmembrane transporter activity"/>
    <property type="evidence" value="ECO:0007669"/>
    <property type="project" value="TreeGrafter"/>
</dbReference>
<dbReference type="InterPro" id="IPR017871">
    <property type="entry name" value="ABC_transporter-like_CS"/>
</dbReference>
<keyword evidence="5" id="KW-0029">Amino-acid transport</keyword>
<proteinExistence type="inferred from homology"/>
<evidence type="ECO:0000256" key="4">
    <source>
        <dbReference type="ARBA" id="ARBA00022840"/>
    </source>
</evidence>
<name>Q11FE6_CHESB</name>
<dbReference type="Pfam" id="PF00005">
    <property type="entry name" value="ABC_tran"/>
    <property type="match status" value="1"/>
</dbReference>
<dbReference type="InterPro" id="IPR052156">
    <property type="entry name" value="BCAA_Transport_ATP-bd_LivF"/>
</dbReference>
<dbReference type="SUPFAM" id="SSF52540">
    <property type="entry name" value="P-loop containing nucleoside triphosphate hydrolases"/>
    <property type="match status" value="1"/>
</dbReference>
<dbReference type="OrthoDB" id="9806149at2"/>
<evidence type="ECO:0000256" key="3">
    <source>
        <dbReference type="ARBA" id="ARBA00022741"/>
    </source>
</evidence>
<dbReference type="eggNOG" id="COG0410">
    <property type="taxonomic scope" value="Bacteria"/>
</dbReference>
<dbReference type="STRING" id="266779.Meso_2495"/>
<dbReference type="PROSITE" id="PS50893">
    <property type="entry name" value="ABC_TRANSPORTER_2"/>
    <property type="match status" value="1"/>
</dbReference>
<evidence type="ECO:0000313" key="7">
    <source>
        <dbReference type="EMBL" id="ABG63879.1"/>
    </source>
</evidence>
<dbReference type="InterPro" id="IPR027417">
    <property type="entry name" value="P-loop_NTPase"/>
</dbReference>
<dbReference type="HOGENOM" id="CLU_000604_1_2_5"/>
<dbReference type="KEGG" id="mes:Meso_2495"/>
<accession>Q11FE6</accession>
<dbReference type="PANTHER" id="PTHR43820:SF4">
    <property type="entry name" value="HIGH-AFFINITY BRANCHED-CHAIN AMINO ACID TRANSPORT ATP-BINDING PROTEIN LIVF"/>
    <property type="match status" value="1"/>
</dbReference>
<keyword evidence="3" id="KW-0547">Nucleotide-binding</keyword>
<sequence length="239" mass="25172">MIEVRNLSVSYGKHVALTNIAISVADGEAVVILGANGAGKSSLLKAIAGLAQPAPGAQVRLGGRPLLGLPAHEVLEAGIALVPEGRGIFVDLTVSENLDLGAYARRARTNAARNRDLVFELFPRLAERRRQIVATMSGGEQQMVAIGRALMSSPQLLMLDEPSLGLAPVMVGELFSALGRIRQTGVSLLMVEQNVRKSLSLADRGYVLEAGRIVGEGDATSLKDNPLVQNAFLGMAEDA</sequence>
<dbReference type="AlphaFoldDB" id="Q11FE6"/>
<dbReference type="CDD" id="cd03224">
    <property type="entry name" value="ABC_TM1139_LivF_branched"/>
    <property type="match status" value="1"/>
</dbReference>